<dbReference type="InterPro" id="IPR052200">
    <property type="entry name" value="Protoporphyrinogen_IX_DH"/>
</dbReference>
<dbReference type="AlphaFoldDB" id="A0A9D1VXS5"/>
<dbReference type="InterPro" id="IPR026816">
    <property type="entry name" value="Flavodoxin_dom"/>
</dbReference>
<organism evidence="2 3">
    <name type="scientific">Candidatus Mediterraneibacter caccavium</name>
    <dbReference type="NCBI Taxonomy" id="2838661"/>
    <lineage>
        <taxon>Bacteria</taxon>
        <taxon>Bacillati</taxon>
        <taxon>Bacillota</taxon>
        <taxon>Clostridia</taxon>
        <taxon>Lachnospirales</taxon>
        <taxon>Lachnospiraceae</taxon>
        <taxon>Mediterraneibacter</taxon>
    </lineage>
</organism>
<dbReference type="PROSITE" id="PS00201">
    <property type="entry name" value="FLAVODOXIN"/>
    <property type="match status" value="1"/>
</dbReference>
<accession>A0A9D1VXS5</accession>
<proteinExistence type="predicted"/>
<dbReference type="Proteomes" id="UP000824243">
    <property type="component" value="Unassembled WGS sequence"/>
</dbReference>
<protein>
    <submittedName>
        <fullName evidence="2">Flavodoxin domain-containing protein</fullName>
    </submittedName>
</protein>
<sequence>MDTIIIYGSCYGTTKIYAEALAERMGLHAVPYDRAGDLGGYQKIIYLGGLYAGGVKGLAKTVKKVDPRVCRRLAVITVGLADPEDEKNVRNIRTSAGKQIPEAMREKTEFYHLRGGIDYARLNFMHRTMMKLLYDQVKKKPLEDQDAETRAMIETYGKKVDFVDLGRLDDLVKALG</sequence>
<reference evidence="2" key="1">
    <citation type="journal article" date="2021" name="PeerJ">
        <title>Extensive microbial diversity within the chicken gut microbiome revealed by metagenomics and culture.</title>
        <authorList>
            <person name="Gilroy R."/>
            <person name="Ravi A."/>
            <person name="Getino M."/>
            <person name="Pursley I."/>
            <person name="Horton D.L."/>
            <person name="Alikhan N.F."/>
            <person name="Baker D."/>
            <person name="Gharbi K."/>
            <person name="Hall N."/>
            <person name="Watson M."/>
            <person name="Adriaenssens E.M."/>
            <person name="Foster-Nyarko E."/>
            <person name="Jarju S."/>
            <person name="Secka A."/>
            <person name="Antonio M."/>
            <person name="Oren A."/>
            <person name="Chaudhuri R.R."/>
            <person name="La Ragione R."/>
            <person name="Hildebrand F."/>
            <person name="Pallen M.J."/>
        </authorList>
    </citation>
    <scope>NUCLEOTIDE SEQUENCE</scope>
    <source>
        <strain evidence="2">ChiSjej5B23-15282</strain>
    </source>
</reference>
<dbReference type="EMBL" id="DXFA01000120">
    <property type="protein sequence ID" value="HIX48724.1"/>
    <property type="molecule type" value="Genomic_DNA"/>
</dbReference>
<dbReference type="InterPro" id="IPR029039">
    <property type="entry name" value="Flavoprotein-like_sf"/>
</dbReference>
<dbReference type="PANTHER" id="PTHR38030:SF2">
    <property type="entry name" value="PROTOPORPHYRINOGEN IX DEHYDROGENASE [QUINONE]"/>
    <property type="match status" value="1"/>
</dbReference>
<dbReference type="GO" id="GO:0070819">
    <property type="term" value="F:menaquinone-dependent protoporphyrinogen oxidase activity"/>
    <property type="evidence" value="ECO:0007669"/>
    <property type="project" value="TreeGrafter"/>
</dbReference>
<dbReference type="PANTHER" id="PTHR38030">
    <property type="entry name" value="PROTOPORPHYRINOGEN IX DEHYDROGENASE [MENAQUINONE]"/>
    <property type="match status" value="1"/>
</dbReference>
<dbReference type="SUPFAM" id="SSF52218">
    <property type="entry name" value="Flavoproteins"/>
    <property type="match status" value="1"/>
</dbReference>
<feature type="domain" description="Flavodoxin" evidence="1">
    <location>
        <begin position="4"/>
        <end position="140"/>
    </location>
</feature>
<name>A0A9D1VXS5_9FIRM</name>
<reference evidence="2" key="2">
    <citation type="submission" date="2021-04" db="EMBL/GenBank/DDBJ databases">
        <authorList>
            <person name="Gilroy R."/>
        </authorList>
    </citation>
    <scope>NUCLEOTIDE SEQUENCE</scope>
    <source>
        <strain evidence="2">ChiSjej5B23-15282</strain>
    </source>
</reference>
<dbReference type="InterPro" id="IPR001226">
    <property type="entry name" value="Flavodoxin_CS"/>
</dbReference>
<evidence type="ECO:0000313" key="3">
    <source>
        <dbReference type="Proteomes" id="UP000824243"/>
    </source>
</evidence>
<evidence type="ECO:0000313" key="2">
    <source>
        <dbReference type="EMBL" id="HIX48724.1"/>
    </source>
</evidence>
<dbReference type="GO" id="GO:0010181">
    <property type="term" value="F:FMN binding"/>
    <property type="evidence" value="ECO:0007669"/>
    <property type="project" value="InterPro"/>
</dbReference>
<dbReference type="GO" id="GO:0009055">
    <property type="term" value="F:electron transfer activity"/>
    <property type="evidence" value="ECO:0007669"/>
    <property type="project" value="InterPro"/>
</dbReference>
<dbReference type="GO" id="GO:0006783">
    <property type="term" value="P:heme biosynthetic process"/>
    <property type="evidence" value="ECO:0007669"/>
    <property type="project" value="TreeGrafter"/>
</dbReference>
<comment type="caution">
    <text evidence="2">The sequence shown here is derived from an EMBL/GenBank/DDBJ whole genome shotgun (WGS) entry which is preliminary data.</text>
</comment>
<evidence type="ECO:0000259" key="1">
    <source>
        <dbReference type="Pfam" id="PF12724"/>
    </source>
</evidence>
<gene>
    <name evidence="2" type="ORF">H9981_06910</name>
</gene>
<dbReference type="Pfam" id="PF12724">
    <property type="entry name" value="Flavodoxin_5"/>
    <property type="match status" value="1"/>
</dbReference>